<protein>
    <recommendedName>
        <fullName evidence="3">Fumarase D</fullName>
    </recommendedName>
</protein>
<dbReference type="Proteomes" id="UP000219271">
    <property type="component" value="Unassembled WGS sequence"/>
</dbReference>
<accession>A0A286DR31</accession>
<organism evidence="1 2">
    <name type="scientific">Candidatus Pantoea floridensis</name>
    <dbReference type="NCBI Taxonomy" id="1938870"/>
    <lineage>
        <taxon>Bacteria</taxon>
        <taxon>Pseudomonadati</taxon>
        <taxon>Pseudomonadota</taxon>
        <taxon>Gammaproteobacteria</taxon>
        <taxon>Enterobacterales</taxon>
        <taxon>Erwiniaceae</taxon>
        <taxon>Pantoea</taxon>
    </lineage>
</organism>
<dbReference type="RefSeq" id="WP_141400287.1">
    <property type="nucleotide sequence ID" value="NZ_OCMY01000003.1"/>
</dbReference>
<dbReference type="AlphaFoldDB" id="A0A286DR31"/>
<gene>
    <name evidence="1" type="ORF">SAMN06273570_4978</name>
</gene>
<evidence type="ECO:0000313" key="2">
    <source>
        <dbReference type="Proteomes" id="UP000219271"/>
    </source>
</evidence>
<reference evidence="2" key="1">
    <citation type="submission" date="2017-09" db="EMBL/GenBank/DDBJ databases">
        <authorList>
            <person name="Varghese N."/>
            <person name="Submissions S."/>
        </authorList>
    </citation>
    <scope>NUCLEOTIDE SEQUENCE [LARGE SCALE GENOMIC DNA]</scope>
    <source>
        <strain evidence="2">JKS000234</strain>
    </source>
</reference>
<sequence length="70" mass="7847">MMSEKDEFAEANAICNEIGGAVLEVLAHKREFAVQSLIDIMHEAQHDGHSYGKEREKGMELAISILQKFT</sequence>
<proteinExistence type="predicted"/>
<dbReference type="OrthoDB" id="6556285at2"/>
<dbReference type="EMBL" id="OCMY01000003">
    <property type="protein sequence ID" value="SOD61137.1"/>
    <property type="molecule type" value="Genomic_DNA"/>
</dbReference>
<keyword evidence="2" id="KW-1185">Reference proteome</keyword>
<name>A0A286DR31_9GAMM</name>
<evidence type="ECO:0000313" key="1">
    <source>
        <dbReference type="EMBL" id="SOD61137.1"/>
    </source>
</evidence>
<evidence type="ECO:0008006" key="3">
    <source>
        <dbReference type="Google" id="ProtNLM"/>
    </source>
</evidence>